<feature type="region of interest" description="Disordered" evidence="1">
    <location>
        <begin position="1"/>
        <end position="23"/>
    </location>
</feature>
<dbReference type="EMBL" id="JAKLWS010000003">
    <property type="protein sequence ID" value="MCG2587785.1"/>
    <property type="molecule type" value="Genomic_DNA"/>
</dbReference>
<dbReference type="RefSeq" id="WP_237852628.1">
    <property type="nucleotide sequence ID" value="NZ_JAKLWS010000003.1"/>
</dbReference>
<comment type="caution">
    <text evidence="2">The sequence shown here is derived from an EMBL/GenBank/DDBJ whole genome shotgun (WGS) entry which is preliminary data.</text>
</comment>
<name>A0ABS9KAA3_9BACT</name>
<gene>
    <name evidence="2" type="ORF">L6773_04365</name>
</gene>
<keyword evidence="3" id="KW-1185">Reference proteome</keyword>
<evidence type="ECO:0008006" key="4">
    <source>
        <dbReference type="Google" id="ProtNLM"/>
    </source>
</evidence>
<dbReference type="Proteomes" id="UP001165366">
    <property type="component" value="Unassembled WGS sequence"/>
</dbReference>
<reference evidence="2" key="2">
    <citation type="submission" date="2024-05" db="EMBL/GenBank/DDBJ databases">
        <title>Rhodohalobacter halophilus gen. nov., sp. nov., a moderately halophilic member of the family Balneolaceae.</title>
        <authorList>
            <person name="Xia J."/>
        </authorList>
    </citation>
    <scope>NUCLEOTIDE SEQUENCE</scope>
    <source>
        <strain evidence="2">WB101</strain>
    </source>
</reference>
<accession>A0ABS9KAA3</accession>
<evidence type="ECO:0000313" key="3">
    <source>
        <dbReference type="Proteomes" id="UP001165366"/>
    </source>
</evidence>
<protein>
    <recommendedName>
        <fullName evidence="4">DNA-binding protein</fullName>
    </recommendedName>
</protein>
<evidence type="ECO:0000313" key="2">
    <source>
        <dbReference type="EMBL" id="MCG2587785.1"/>
    </source>
</evidence>
<organism evidence="2 3">
    <name type="scientific">Rhodohalobacter sulfatireducens</name>
    <dbReference type="NCBI Taxonomy" id="2911366"/>
    <lineage>
        <taxon>Bacteria</taxon>
        <taxon>Pseudomonadati</taxon>
        <taxon>Balneolota</taxon>
        <taxon>Balneolia</taxon>
        <taxon>Balneolales</taxon>
        <taxon>Balneolaceae</taxon>
        <taxon>Rhodohalobacter</taxon>
    </lineage>
</organism>
<sequence>MSDINKKTTDHSDSNSEESDKISSIEKKLDIVISALEAKPKRTKYLTAQMIEKEFGIDQRTILNRSNLPPSDKRYIPSLKMNGRRKYFERKVINRLLNPAK</sequence>
<proteinExistence type="predicted"/>
<reference evidence="2" key="1">
    <citation type="submission" date="2022-01" db="EMBL/GenBank/DDBJ databases">
        <authorList>
            <person name="Wang Y."/>
        </authorList>
    </citation>
    <scope>NUCLEOTIDE SEQUENCE</scope>
    <source>
        <strain evidence="2">WB101</strain>
    </source>
</reference>
<evidence type="ECO:0000256" key="1">
    <source>
        <dbReference type="SAM" id="MobiDB-lite"/>
    </source>
</evidence>